<sequence length="129" mass="14292">MIKKGILLIGALFLFAGTLVIYNVEAKDIEINEDVENYTISKIVNSYKGEEYFTKDYVDEMFKVMNVSDDTKIIADSDGGLFFSVSDNHAISKSYDTETGQVVEELSLDSPRATTIGELKAALYKALEG</sequence>
<protein>
    <submittedName>
        <fullName evidence="1">Uncharacterized protein</fullName>
    </submittedName>
</protein>
<name>A0A1G9MVJ5_STREI</name>
<dbReference type="EMBL" id="FNGX01000005">
    <property type="protein sequence ID" value="SDL78144.1"/>
    <property type="molecule type" value="Genomic_DNA"/>
</dbReference>
<dbReference type="AlphaFoldDB" id="A0A1G9MVJ5"/>
<proteinExistence type="predicted"/>
<accession>A0A1G9MVJ5</accession>
<evidence type="ECO:0000313" key="2">
    <source>
        <dbReference type="Proteomes" id="UP000183162"/>
    </source>
</evidence>
<evidence type="ECO:0000313" key="1">
    <source>
        <dbReference type="EMBL" id="SDL78144.1"/>
    </source>
</evidence>
<gene>
    <name evidence="1" type="ORF">SAMN05216400_1602</name>
</gene>
<dbReference type="RefSeq" id="WP_423217789.1">
    <property type="nucleotide sequence ID" value="NZ_CP185948.1"/>
</dbReference>
<reference evidence="1 2" key="1">
    <citation type="submission" date="2016-10" db="EMBL/GenBank/DDBJ databases">
        <authorList>
            <person name="de Groot N.N."/>
        </authorList>
    </citation>
    <scope>NUCLEOTIDE SEQUENCE [LARGE SCALE GENOMIC DNA]</scope>
    <source>
        <strain evidence="1 2">Sb09</strain>
    </source>
</reference>
<dbReference type="Proteomes" id="UP000183162">
    <property type="component" value="Unassembled WGS sequence"/>
</dbReference>
<organism evidence="1 2">
    <name type="scientific">Streptococcus equinus</name>
    <name type="common">Streptococcus bovis</name>
    <dbReference type="NCBI Taxonomy" id="1335"/>
    <lineage>
        <taxon>Bacteria</taxon>
        <taxon>Bacillati</taxon>
        <taxon>Bacillota</taxon>
        <taxon>Bacilli</taxon>
        <taxon>Lactobacillales</taxon>
        <taxon>Streptococcaceae</taxon>
        <taxon>Streptococcus</taxon>
    </lineage>
</organism>